<reference evidence="6 7" key="1">
    <citation type="journal article" date="2013" name="BMC Genomics">
        <title>The genome and transcriptome of the pine saprophyte Ophiostoma piceae, and a comparison with the bark beetle-associated pine pathogen Grosmannia clavigera.</title>
        <authorList>
            <person name="Haridas S."/>
            <person name="Wang Y."/>
            <person name="Lim L."/>
            <person name="Massoumi Alamouti S."/>
            <person name="Jackman S."/>
            <person name="Docking R."/>
            <person name="Robertson G."/>
            <person name="Birol I."/>
            <person name="Bohlmann J."/>
            <person name="Breuil C."/>
        </authorList>
    </citation>
    <scope>NUCLEOTIDE SEQUENCE [LARGE SCALE GENOMIC DNA]</scope>
    <source>
        <strain evidence="6 7">UAMH 11346</strain>
    </source>
</reference>
<evidence type="ECO:0000313" key="7">
    <source>
        <dbReference type="Proteomes" id="UP000016923"/>
    </source>
</evidence>
<feature type="region of interest" description="Disordered" evidence="4">
    <location>
        <begin position="622"/>
        <end position="653"/>
    </location>
</feature>
<feature type="compositionally biased region" description="Polar residues" evidence="4">
    <location>
        <begin position="626"/>
        <end position="644"/>
    </location>
</feature>
<feature type="compositionally biased region" description="Acidic residues" evidence="4">
    <location>
        <begin position="62"/>
        <end position="71"/>
    </location>
</feature>
<name>S3CAC7_OPHP1</name>
<dbReference type="Pfam" id="PF10375">
    <property type="entry name" value="GRAB"/>
    <property type="match status" value="1"/>
</dbReference>
<evidence type="ECO:0000256" key="2">
    <source>
        <dbReference type="ARBA" id="ARBA00023034"/>
    </source>
</evidence>
<dbReference type="GO" id="GO:0005794">
    <property type="term" value="C:Golgi apparatus"/>
    <property type="evidence" value="ECO:0007669"/>
    <property type="project" value="UniProtKB-SubCell"/>
</dbReference>
<feature type="compositionally biased region" description="Polar residues" evidence="4">
    <location>
        <begin position="95"/>
        <end position="106"/>
    </location>
</feature>
<protein>
    <submittedName>
        <fullName evidence="6">Golgi family matrix protein</fullName>
    </submittedName>
</protein>
<dbReference type="GO" id="GO:0007030">
    <property type="term" value="P:Golgi organization"/>
    <property type="evidence" value="ECO:0007669"/>
    <property type="project" value="TreeGrafter"/>
</dbReference>
<dbReference type="HOGENOM" id="CLU_020680_1_1_1"/>
<proteinExistence type="predicted"/>
<feature type="region of interest" description="Disordered" evidence="4">
    <location>
        <begin position="559"/>
        <end position="589"/>
    </location>
</feature>
<dbReference type="OMA" id="QKLANCM"/>
<keyword evidence="2" id="KW-0333">Golgi apparatus</keyword>
<feature type="compositionally biased region" description="Polar residues" evidence="4">
    <location>
        <begin position="184"/>
        <end position="197"/>
    </location>
</feature>
<dbReference type="InterPro" id="IPR000237">
    <property type="entry name" value="GRIP_dom"/>
</dbReference>
<dbReference type="eggNOG" id="ENOG502RYXN">
    <property type="taxonomic scope" value="Eukaryota"/>
</dbReference>
<dbReference type="GO" id="GO:0031267">
    <property type="term" value="F:small GTPase binding"/>
    <property type="evidence" value="ECO:0007669"/>
    <property type="project" value="TreeGrafter"/>
</dbReference>
<dbReference type="PANTHER" id="PTHR18921">
    <property type="entry name" value="MYOSIN HEAVY CHAIN - RELATED"/>
    <property type="match status" value="1"/>
</dbReference>
<dbReference type="AlphaFoldDB" id="S3CAC7"/>
<dbReference type="STRING" id="1262450.S3CAC7"/>
<feature type="compositionally biased region" description="Polar residues" evidence="4">
    <location>
        <begin position="138"/>
        <end position="147"/>
    </location>
</feature>
<dbReference type="GO" id="GO:0006888">
    <property type="term" value="P:endoplasmic reticulum to Golgi vesicle-mediated transport"/>
    <property type="evidence" value="ECO:0007669"/>
    <property type="project" value="TreeGrafter"/>
</dbReference>
<dbReference type="EMBL" id="KE148170">
    <property type="protein sequence ID" value="EPE03178.1"/>
    <property type="molecule type" value="Genomic_DNA"/>
</dbReference>
<organism evidence="6 7">
    <name type="scientific">Ophiostoma piceae (strain UAMH 11346)</name>
    <name type="common">Sap stain fungus</name>
    <dbReference type="NCBI Taxonomy" id="1262450"/>
    <lineage>
        <taxon>Eukaryota</taxon>
        <taxon>Fungi</taxon>
        <taxon>Dikarya</taxon>
        <taxon>Ascomycota</taxon>
        <taxon>Pezizomycotina</taxon>
        <taxon>Sordariomycetes</taxon>
        <taxon>Sordariomycetidae</taxon>
        <taxon>Ophiostomatales</taxon>
        <taxon>Ophiostomataceae</taxon>
        <taxon>Ophiostoma</taxon>
    </lineage>
</organism>
<dbReference type="Gene3D" id="1.10.287.1490">
    <property type="match status" value="1"/>
</dbReference>
<feature type="domain" description="GRIP" evidence="5">
    <location>
        <begin position="514"/>
        <end position="565"/>
    </location>
</feature>
<dbReference type="InterPro" id="IPR019459">
    <property type="entry name" value="GRAB"/>
</dbReference>
<comment type="subcellular location">
    <subcellularLocation>
        <location evidence="1">Golgi apparatus</location>
    </subcellularLocation>
</comment>
<evidence type="ECO:0000313" key="6">
    <source>
        <dbReference type="EMBL" id="EPE03178.1"/>
    </source>
</evidence>
<dbReference type="PANTHER" id="PTHR18921:SF2">
    <property type="entry name" value="THYROID RECEPTOR-INTERACTING PROTEIN 11"/>
    <property type="match status" value="1"/>
</dbReference>
<evidence type="ECO:0000256" key="3">
    <source>
        <dbReference type="ARBA" id="ARBA00023054"/>
    </source>
</evidence>
<feature type="compositionally biased region" description="Basic and acidic residues" evidence="4">
    <location>
        <begin position="109"/>
        <end position="118"/>
    </location>
</feature>
<evidence type="ECO:0000256" key="4">
    <source>
        <dbReference type="SAM" id="MobiDB-lite"/>
    </source>
</evidence>
<evidence type="ECO:0000259" key="5">
    <source>
        <dbReference type="PROSITE" id="PS50913"/>
    </source>
</evidence>
<accession>S3CAC7</accession>
<dbReference type="OrthoDB" id="425925at2759"/>
<feature type="compositionally biased region" description="Polar residues" evidence="4">
    <location>
        <begin position="1"/>
        <end position="23"/>
    </location>
</feature>
<feature type="region of interest" description="Disordered" evidence="4">
    <location>
        <begin position="1"/>
        <end position="248"/>
    </location>
</feature>
<gene>
    <name evidence="6" type="ORF">F503_01514</name>
</gene>
<evidence type="ECO:0000256" key="1">
    <source>
        <dbReference type="ARBA" id="ARBA00004555"/>
    </source>
</evidence>
<feature type="compositionally biased region" description="Basic and acidic residues" evidence="4">
    <location>
        <begin position="201"/>
        <end position="245"/>
    </location>
</feature>
<keyword evidence="3" id="KW-0175">Coiled coil</keyword>
<keyword evidence="7" id="KW-1185">Reference proteome</keyword>
<dbReference type="VEuPathDB" id="FungiDB:F503_01514"/>
<dbReference type="PROSITE" id="PS50913">
    <property type="entry name" value="GRIP"/>
    <property type="match status" value="1"/>
</dbReference>
<feature type="compositionally biased region" description="Basic residues" evidence="4">
    <location>
        <begin position="26"/>
        <end position="36"/>
    </location>
</feature>
<feature type="compositionally biased region" description="Low complexity" evidence="4">
    <location>
        <begin position="37"/>
        <end position="61"/>
    </location>
</feature>
<dbReference type="Proteomes" id="UP000016923">
    <property type="component" value="Unassembled WGS sequence"/>
</dbReference>
<sequence>MSPTTQLQPLLAPQNDSVPSTGSGAAKKKNKKKKSAAAKANAALAASASPEEVSEATASTEPEPEAIEDSTTDNGKDEPVDTQTGDLSTKDEQHTSNGHAASSPPTETEGARQEHAAEDSSATNGHAIPLHLKDETASKSNTNNTNGKETHNPSEATDEPSDTRNGDGPTAAPTSTADKAEVAVSNSHTTKPNNTMSQDDEALRAEVERLRKQVEELEKAQEEQKEEADQLKTDLEESEAGREQAETQYQNLLGRVEKIKETLGERLKRDKQELEEAKDRIDELEVQNETLREGGAAAEAAAAAAEAQVARLQKELDDIENEHERESNAIRGRAQLSQQNWQREKADLERAMQQLRTELEEANFTMGEWEVIALEERSVRGTLTEKASDLEEQLATTVEQNQRLTLERETHTNAIEGLQRALEEIQETRKMELREMVSDSEAKLGAAEKRALAAEAQAAEAVLKAEQLEKEVERTSPFEREVKEKNALIGKLRHEAIALNDHLTKALRYIKKNRPDDSVDKQVVTNLLLQFLALDRSDPKKFQVLQVIAGMLQWSDEQKEKAGLSRPGASGSSLRMPSSPFARTPSTPALNTEFFADAASTGGTRESLSELWANFLERSVDEAASDASNPSSRKGSTVPASSAATGPPLPEKP</sequence>